<proteinExistence type="inferred from homology"/>
<sequence length="462" mass="49891">MADFGALSSLGLGSGGALSYDIIDKLRKVDEDAQIKPLDGQIETVKSKETELAKIITMTASLKSSLFDLSDPVLFAKRTVHVTGDNIEVEVEDGTKAQEIDITVKELARADIKQTKGFASDSAVVTTVDTDMTITIDGQATTFTVAANTTLKDLKELINEKMGGSVEATLLNTGGTDPYRLILKTAETGADQAMSFSFDDGDPNTADDDFLNLTAPEANVQDARDALFTFNGVDIVRSSNTVDDLVVGLTLELKSEGTSANHLSITQDNEGIADRVQFFVDQYNELIGTLDTDTKYDAENKTAGIFQGDSTITSLKLSITRIALGVAPNGKGLADFGIDVTRDGIMSLDKEKLVSSLEKETESVQETFAGSDERSGIFLNLKNYLDDAAVGRDSLLSNLDTQFKERQKSLEERRDRALASIEAKYEVMAKRFAAYDALIGKLNSSFQSLQSMIDAQLAAAKK</sequence>
<accession>A0ABN6WVE4</accession>
<comment type="subunit">
    <text evidence="2 5">Homopentamer.</text>
</comment>
<gene>
    <name evidence="8" type="ORF">HCR_11660</name>
    <name evidence="9" type="ORF">HCR_12830</name>
</gene>
<dbReference type="Proteomes" id="UP001321445">
    <property type="component" value="Chromosome"/>
</dbReference>
<keyword evidence="10" id="KW-1185">Reference proteome</keyword>
<dbReference type="EMBL" id="AP027370">
    <property type="protein sequence ID" value="BDY12971.1"/>
    <property type="molecule type" value="Genomic_DNA"/>
</dbReference>
<dbReference type="Pfam" id="PF02465">
    <property type="entry name" value="FliD_N"/>
    <property type="match status" value="1"/>
</dbReference>
<evidence type="ECO:0000259" key="6">
    <source>
        <dbReference type="Pfam" id="PF02465"/>
    </source>
</evidence>
<comment type="similarity">
    <text evidence="1 5">Belongs to the FliD family.</text>
</comment>
<dbReference type="PANTHER" id="PTHR30288:SF0">
    <property type="entry name" value="FLAGELLAR HOOK-ASSOCIATED PROTEIN 2"/>
    <property type="match status" value="1"/>
</dbReference>
<dbReference type="RefSeq" id="WP_286336017.1">
    <property type="nucleotide sequence ID" value="NZ_AP027370.1"/>
</dbReference>
<feature type="domain" description="Flagellar hook-associated protein 2 N-terminal" evidence="6">
    <location>
        <begin position="21"/>
        <end position="111"/>
    </location>
</feature>
<evidence type="ECO:0000256" key="5">
    <source>
        <dbReference type="RuleBase" id="RU362066"/>
    </source>
</evidence>
<evidence type="ECO:0000256" key="3">
    <source>
        <dbReference type="ARBA" id="ARBA00023054"/>
    </source>
</evidence>
<evidence type="ECO:0000313" key="8">
    <source>
        <dbReference type="EMBL" id="BDY12854.1"/>
    </source>
</evidence>
<dbReference type="InterPro" id="IPR040026">
    <property type="entry name" value="FliD"/>
</dbReference>
<dbReference type="PANTHER" id="PTHR30288">
    <property type="entry name" value="FLAGELLAR CAP/ASSEMBLY PROTEIN FLID"/>
    <property type="match status" value="1"/>
</dbReference>
<comment type="subcellular location">
    <subcellularLocation>
        <location evidence="5">Secreted</location>
    </subcellularLocation>
    <subcellularLocation>
        <location evidence="5">Bacterial flagellum</location>
    </subcellularLocation>
</comment>
<evidence type="ECO:0000313" key="9">
    <source>
        <dbReference type="EMBL" id="BDY12971.1"/>
    </source>
</evidence>
<evidence type="ECO:0000313" key="10">
    <source>
        <dbReference type="Proteomes" id="UP001321445"/>
    </source>
</evidence>
<evidence type="ECO:0000259" key="7">
    <source>
        <dbReference type="Pfam" id="PF07195"/>
    </source>
</evidence>
<name>A0ABN6WVE4_9BACT</name>
<evidence type="ECO:0000256" key="1">
    <source>
        <dbReference type="ARBA" id="ARBA00009764"/>
    </source>
</evidence>
<protein>
    <recommendedName>
        <fullName evidence="5">Flagellar hook-associated protein 2</fullName>
        <shortName evidence="5">HAP2</shortName>
    </recommendedName>
    <alternativeName>
        <fullName evidence="5">Flagellar cap protein</fullName>
    </alternativeName>
</protein>
<dbReference type="EMBL" id="AP027370">
    <property type="protein sequence ID" value="BDY12854.1"/>
    <property type="molecule type" value="Genomic_DNA"/>
</dbReference>
<dbReference type="Pfam" id="PF07195">
    <property type="entry name" value="FliD_C"/>
    <property type="match status" value="1"/>
</dbReference>
<dbReference type="InterPro" id="IPR003481">
    <property type="entry name" value="FliD_N"/>
</dbReference>
<feature type="domain" description="Flagellar hook-associated protein 2 C-terminal" evidence="7">
    <location>
        <begin position="223"/>
        <end position="444"/>
    </location>
</feature>
<dbReference type="InterPro" id="IPR010809">
    <property type="entry name" value="FliD_C"/>
</dbReference>
<organism evidence="9 10">
    <name type="scientific">Hydrogenimonas cancrithermarum</name>
    <dbReference type="NCBI Taxonomy" id="2993563"/>
    <lineage>
        <taxon>Bacteria</taxon>
        <taxon>Pseudomonadati</taxon>
        <taxon>Campylobacterota</taxon>
        <taxon>Epsilonproteobacteria</taxon>
        <taxon>Campylobacterales</taxon>
        <taxon>Hydrogenimonadaceae</taxon>
        <taxon>Hydrogenimonas</taxon>
    </lineage>
</organism>
<reference evidence="9 10" key="1">
    <citation type="submission" date="2023-03" db="EMBL/GenBank/DDBJ databases">
        <title>Description of Hydrogenimonas sp. ISO32.</title>
        <authorList>
            <person name="Mino S."/>
            <person name="Fukazawa S."/>
            <person name="Sawabe T."/>
        </authorList>
    </citation>
    <scope>NUCLEOTIDE SEQUENCE [LARGE SCALE GENOMIC DNA]</scope>
    <source>
        <strain evidence="9 10">ISO32</strain>
    </source>
</reference>
<keyword evidence="5" id="KW-0964">Secreted</keyword>
<comment type="function">
    <text evidence="5">Required for morphogenesis and for the elongation of the flagellar filament by facilitating polymerization of the flagellin monomers at the tip of growing filament. Forms a capping structure, which prevents flagellin subunits (transported through the central channel of the flagellum) from leaking out without polymerization at the distal end.</text>
</comment>
<evidence type="ECO:0000256" key="4">
    <source>
        <dbReference type="ARBA" id="ARBA00023143"/>
    </source>
</evidence>
<evidence type="ECO:0000256" key="2">
    <source>
        <dbReference type="ARBA" id="ARBA00011255"/>
    </source>
</evidence>
<keyword evidence="4 5" id="KW-0975">Bacterial flagellum</keyword>
<keyword evidence="3" id="KW-0175">Coiled coil</keyword>